<keyword evidence="5" id="KW-0645">Protease</keyword>
<comment type="similarity">
    <text evidence="3">Belongs to the peptidase C19 family.</text>
</comment>
<dbReference type="GO" id="GO:0005634">
    <property type="term" value="C:nucleus"/>
    <property type="evidence" value="ECO:0007669"/>
    <property type="project" value="UniProtKB-SubCell"/>
</dbReference>
<evidence type="ECO:0000256" key="8">
    <source>
        <dbReference type="ARBA" id="ARBA00022807"/>
    </source>
</evidence>
<feature type="region of interest" description="Disordered" evidence="10">
    <location>
        <begin position="1"/>
        <end position="25"/>
    </location>
</feature>
<feature type="domain" description="USP" evidence="12">
    <location>
        <begin position="238"/>
        <end position="551"/>
    </location>
</feature>
<evidence type="ECO:0000313" key="13">
    <source>
        <dbReference type="EMBL" id="CDS05115.1"/>
    </source>
</evidence>
<evidence type="ECO:0000256" key="2">
    <source>
        <dbReference type="ARBA" id="ARBA00004123"/>
    </source>
</evidence>
<dbReference type="EMBL" id="LK023316">
    <property type="protein sequence ID" value="CDS05115.1"/>
    <property type="molecule type" value="Genomic_DNA"/>
</dbReference>
<evidence type="ECO:0000256" key="10">
    <source>
        <dbReference type="SAM" id="MobiDB-lite"/>
    </source>
</evidence>
<evidence type="ECO:0000259" key="12">
    <source>
        <dbReference type="PROSITE" id="PS50235"/>
    </source>
</evidence>
<dbReference type="OrthoDB" id="289038at2759"/>
<reference evidence="13" key="1">
    <citation type="journal article" date="2014" name="Genome Announc.">
        <title>De novo whole-genome sequence and genome annotation of Lichtheimia ramosa.</title>
        <authorList>
            <person name="Linde J."/>
            <person name="Schwartze V."/>
            <person name="Binder U."/>
            <person name="Lass-Florl C."/>
            <person name="Voigt K."/>
            <person name="Horn F."/>
        </authorList>
    </citation>
    <scope>NUCLEOTIDE SEQUENCE</scope>
    <source>
        <strain evidence="13">JMRC FSU:6197</strain>
    </source>
</reference>
<dbReference type="Pfam" id="PF22486">
    <property type="entry name" value="MATH_2"/>
    <property type="match status" value="1"/>
</dbReference>
<dbReference type="PROSITE" id="PS50235">
    <property type="entry name" value="USP_3"/>
    <property type="match status" value="1"/>
</dbReference>
<feature type="compositionally biased region" description="Polar residues" evidence="10">
    <location>
        <begin position="1"/>
        <end position="11"/>
    </location>
</feature>
<dbReference type="Gene3D" id="3.90.70.10">
    <property type="entry name" value="Cysteine proteinases"/>
    <property type="match status" value="1"/>
</dbReference>
<dbReference type="SUPFAM" id="SSF49599">
    <property type="entry name" value="TRAF domain-like"/>
    <property type="match status" value="1"/>
</dbReference>
<evidence type="ECO:0000256" key="6">
    <source>
        <dbReference type="ARBA" id="ARBA00022786"/>
    </source>
</evidence>
<dbReference type="Gene3D" id="2.60.210.10">
    <property type="entry name" value="Apoptosis, Tumor Necrosis Factor Receptor Associated Protein 2, Chain A"/>
    <property type="match status" value="1"/>
</dbReference>
<accession>A0A077WCG9</accession>
<evidence type="ECO:0000256" key="4">
    <source>
        <dbReference type="ARBA" id="ARBA00012759"/>
    </source>
</evidence>
<dbReference type="AlphaFoldDB" id="A0A077WCG9"/>
<dbReference type="FunFam" id="3.90.70.10:FF:000005">
    <property type="entry name" value="Ubiquitin carboxyl-terminal hydrolase 7"/>
    <property type="match status" value="1"/>
</dbReference>
<dbReference type="GO" id="GO:0004843">
    <property type="term" value="F:cysteine-type deubiquitinase activity"/>
    <property type="evidence" value="ECO:0007669"/>
    <property type="project" value="UniProtKB-EC"/>
</dbReference>
<dbReference type="PROSITE" id="PS00973">
    <property type="entry name" value="USP_2"/>
    <property type="match status" value="1"/>
</dbReference>
<gene>
    <name evidence="13" type="ORF">LRAMOSA07644</name>
</gene>
<dbReference type="InterPro" id="IPR002083">
    <property type="entry name" value="MATH/TRAF_dom"/>
</dbReference>
<dbReference type="PROSITE" id="PS00972">
    <property type="entry name" value="USP_1"/>
    <property type="match status" value="1"/>
</dbReference>
<keyword evidence="8" id="KW-0788">Thiol protease</keyword>
<dbReference type="EC" id="3.4.19.12" evidence="4"/>
<dbReference type="Pfam" id="PF12436">
    <property type="entry name" value="USP7_ICP0_bdg"/>
    <property type="match status" value="1"/>
</dbReference>
<keyword evidence="9" id="KW-0539">Nucleus</keyword>
<dbReference type="GO" id="GO:0006508">
    <property type="term" value="P:proteolysis"/>
    <property type="evidence" value="ECO:0007669"/>
    <property type="project" value="UniProtKB-KW"/>
</dbReference>
<organism evidence="13">
    <name type="scientific">Lichtheimia ramosa</name>
    <dbReference type="NCBI Taxonomy" id="688394"/>
    <lineage>
        <taxon>Eukaryota</taxon>
        <taxon>Fungi</taxon>
        <taxon>Fungi incertae sedis</taxon>
        <taxon>Mucoromycota</taxon>
        <taxon>Mucoromycotina</taxon>
        <taxon>Mucoromycetes</taxon>
        <taxon>Mucorales</taxon>
        <taxon>Lichtheimiaceae</taxon>
        <taxon>Lichtheimia</taxon>
    </lineage>
</organism>
<dbReference type="InterPro" id="IPR008974">
    <property type="entry name" value="TRAF-like"/>
</dbReference>
<comment type="catalytic activity">
    <reaction evidence="1">
        <text>Thiol-dependent hydrolysis of ester, thioester, amide, peptide and isopeptide bonds formed by the C-terminal Gly of ubiquitin (a 76-residue protein attached to proteins as an intracellular targeting signal).</text>
        <dbReference type="EC" id="3.4.19.12"/>
    </reaction>
</comment>
<dbReference type="Gene3D" id="3.10.20.90">
    <property type="entry name" value="Phosphatidylinositol 3-kinase Catalytic Subunit, Chain A, domain 1"/>
    <property type="match status" value="2"/>
</dbReference>
<dbReference type="Pfam" id="PF14533">
    <property type="entry name" value="USP7_C2"/>
    <property type="match status" value="1"/>
</dbReference>
<keyword evidence="6" id="KW-0833">Ubl conjugation pathway</keyword>
<dbReference type="GO" id="GO:0140492">
    <property type="term" value="F:metal-dependent deubiquitinase activity"/>
    <property type="evidence" value="ECO:0007669"/>
    <property type="project" value="UniProtKB-ARBA"/>
</dbReference>
<dbReference type="GO" id="GO:0016579">
    <property type="term" value="P:protein deubiquitination"/>
    <property type="evidence" value="ECO:0007669"/>
    <property type="project" value="InterPro"/>
</dbReference>
<evidence type="ECO:0000256" key="3">
    <source>
        <dbReference type="ARBA" id="ARBA00009085"/>
    </source>
</evidence>
<dbReference type="InterPro" id="IPR038765">
    <property type="entry name" value="Papain-like_cys_pep_sf"/>
</dbReference>
<evidence type="ECO:0000256" key="9">
    <source>
        <dbReference type="ARBA" id="ARBA00023242"/>
    </source>
</evidence>
<evidence type="ECO:0000256" key="7">
    <source>
        <dbReference type="ARBA" id="ARBA00022801"/>
    </source>
</evidence>
<evidence type="ECO:0000256" key="1">
    <source>
        <dbReference type="ARBA" id="ARBA00000707"/>
    </source>
</evidence>
<sequence length="1162" mass="135406">MANLNLVQTNGKDNDKDTEGLAKESPAPCWNVEIDNWEWANTTPFGPENQKQSKSILTDAMSIAEERMSPLKQKTIEQKCFHWEIDHWSQLSHEERGPVCQVGGFQWNLLLFPKGNYGDYSHVALYLELTNASEASFDQHACAQYCLVVSSMSDPTNYYCSDTAGRFSKHIKDWGFNDFISHHHLHSFNDMDGRILPPILENDRIRFSAIVNVVDDPTGVLWISDFENYDSKKETGFVGLKNQGATCYMNSLFQSLYCTNAFRKAVYQIPTENDNPTESIALAMQRLFHKLQFTNDAVDTVEVTKSFKWNPLDTLMQHDVQEFNRLLQDKLEEKMIGTPADGAIRRLFVGRMKSYIRCINVDYESTHSEDYYDIQLNVKGCKDLNESFKNYVAEETMDGDNKYMAGDHGLQDAKKGVTFECFPPVLHLQLKRFEYDMRRDTMVKINDRHEFPLRIDLEPYLCSTADRSSPHIYALHGVLVHSGNVSGGHYFAFIRPTKDGTWLKFDDERVTRATLDDVLDRNYGSPASFGQFHFQNFRRSSNAYMLVYIRECMLDDILDTVDVSDIPQHLWRRLDEENRLWQEAQRKQESRQNSLKVNVFPSSSFLLNKQLGIISDYQPDPMVMSMSVRKDQLYHDFKDYVARSFCINSSDDVRLWSFITRCNKTFRPEKCIDNVIDKNTKVEDLMHYMSGDILCLYAEYTQEFEPAPSATVYPWLYTMADDDDDHEILPSQVDTINTTNTPEKDEPMLVFIKIFIPESQELKGLATMYVYRHQKIESALDRIRYFARFLSHTPLVLYEEETPCFVRTLQLDTTFEESNIKTGDIICVQKQLSEEEMEHLQQQKMYPTAREYMAYLAYQVQVILQPQQHVKEEGLPTIRLNLLRPMSYQEIVAALAYHANIDSNYVLLYRPGHGKRETKWVIVRRYEGCTLHDLLKFADPQQPCLRYQVLEMTVDEYELLRQITIIVCKENRASRNVYTVQVTIARDACFRELLDKIRSETGHDLERYTSKVRFFLGSHHRFEEEYKMDDPIADVPEGGMCQLYAEPIPVDEFSLGSDDVLISVFHYDLYIHMTHSIPFRLLVKQGEPFSDTKKRLQVRTGMTNEEWSKVRCYFIQGDHIREELQDNDKLSGRYITETTAIGLDHPEKTFKPIYERPLRIQG</sequence>
<dbReference type="Pfam" id="PF00443">
    <property type="entry name" value="UCH"/>
    <property type="match status" value="1"/>
</dbReference>
<dbReference type="PANTHER" id="PTHR24006">
    <property type="entry name" value="UBIQUITIN CARBOXYL-TERMINAL HYDROLASE"/>
    <property type="match status" value="1"/>
</dbReference>
<keyword evidence="7" id="KW-0378">Hydrolase</keyword>
<comment type="subcellular location">
    <subcellularLocation>
        <location evidence="2">Nucleus</location>
    </subcellularLocation>
</comment>
<dbReference type="PROSITE" id="PS50144">
    <property type="entry name" value="MATH"/>
    <property type="match status" value="1"/>
</dbReference>
<dbReference type="GO" id="GO:0031647">
    <property type="term" value="P:regulation of protein stability"/>
    <property type="evidence" value="ECO:0007669"/>
    <property type="project" value="TreeGrafter"/>
</dbReference>
<dbReference type="SUPFAM" id="SSF54001">
    <property type="entry name" value="Cysteine proteinases"/>
    <property type="match status" value="1"/>
</dbReference>
<dbReference type="CDD" id="cd02659">
    <property type="entry name" value="peptidase_C19C"/>
    <property type="match status" value="1"/>
</dbReference>
<dbReference type="InterPro" id="IPR018200">
    <property type="entry name" value="USP_CS"/>
</dbReference>
<dbReference type="InterPro" id="IPR028889">
    <property type="entry name" value="USP"/>
</dbReference>
<evidence type="ECO:0000259" key="11">
    <source>
        <dbReference type="PROSITE" id="PS50144"/>
    </source>
</evidence>
<dbReference type="PANTHER" id="PTHR24006:SF644">
    <property type="entry name" value="UBIQUITIN CARBOXYL-TERMINAL HYDROLASE 7"/>
    <property type="match status" value="1"/>
</dbReference>
<dbReference type="InterPro" id="IPR029346">
    <property type="entry name" value="USP_C"/>
</dbReference>
<dbReference type="GO" id="GO:0005829">
    <property type="term" value="C:cytosol"/>
    <property type="evidence" value="ECO:0007669"/>
    <property type="project" value="TreeGrafter"/>
</dbReference>
<feature type="compositionally biased region" description="Basic and acidic residues" evidence="10">
    <location>
        <begin position="12"/>
        <end position="22"/>
    </location>
</feature>
<dbReference type="InterPro" id="IPR050164">
    <property type="entry name" value="Peptidase_C19"/>
</dbReference>
<protein>
    <recommendedName>
        <fullName evidence="4">ubiquitinyl hydrolase 1</fullName>
        <ecNumber evidence="4">3.4.19.12</ecNumber>
    </recommendedName>
</protein>
<feature type="domain" description="MATH" evidence="11">
    <location>
        <begin position="78"/>
        <end position="211"/>
    </location>
</feature>
<name>A0A077WCG9_9FUNG</name>
<evidence type="ECO:0000256" key="5">
    <source>
        <dbReference type="ARBA" id="ARBA00022670"/>
    </source>
</evidence>
<proteinExistence type="inferred from homology"/>
<dbReference type="InterPro" id="IPR024729">
    <property type="entry name" value="USP7_ICP0-binding_dom"/>
</dbReference>
<dbReference type="InterPro" id="IPR001394">
    <property type="entry name" value="Peptidase_C19_UCH"/>
</dbReference>